<proteinExistence type="predicted"/>
<sequence>MKVAYVLNSYPQPSHSFIRREIQALERQGIAVLRLAMRPGSAPLVDPGDQAEAAQTEYVLRRGLLPLLLALLRRGVAAPAVFLRAMAFAIRLGRVSQAGVLRHLIYLAEACYVAERCRAEGVDHMHAHFGTNATAVALLAQALGGPGYSFTTHGPEEFDAPVALSLGEKINRARFAVAISSFGKSQLSRWADFAVWDRLKVVHCGIEPARFETPAPLPEGALRLAAIGRFVEQKGQMVLIRAMAEVVQTHPQVHLVLIGDGEMRADLEAAIAAAGLQNNVTLTGWLSEAGVRAELAASHALVMPSFAEGLPMVVMEAMAAARPVLATYIAGTPELVLPGKTGWLVPAGDAQILAAAIAELAQVPAAQMASLGAAARQRVLERHDSDIEAGKLADLFREACQGKGGSPAL</sequence>
<dbReference type="SUPFAM" id="SSF53756">
    <property type="entry name" value="UDP-Glycosyltransferase/glycogen phosphorylase"/>
    <property type="match status" value="1"/>
</dbReference>
<keyword evidence="3" id="KW-1185">Reference proteome</keyword>
<name>A0ABQ0AJH8_9RHOB</name>
<dbReference type="Gene3D" id="3.40.50.2000">
    <property type="entry name" value="Glycogen Phosphorylase B"/>
    <property type="match status" value="2"/>
</dbReference>
<feature type="domain" description="Glycosyltransferase subfamily 4-like N-terminal" evidence="1">
    <location>
        <begin position="89"/>
        <end position="210"/>
    </location>
</feature>
<dbReference type="InterPro" id="IPR028098">
    <property type="entry name" value="Glyco_trans_4-like_N"/>
</dbReference>
<reference evidence="2 3" key="1">
    <citation type="submission" date="2024-04" db="EMBL/GenBank/DDBJ databases">
        <title>Draft genome sequence of Pseudophaeobacter arcticus NBRC 116598.</title>
        <authorList>
            <person name="Miyakawa T."/>
            <person name="Kusuya Y."/>
            <person name="Miura T."/>
        </authorList>
    </citation>
    <scope>NUCLEOTIDE SEQUENCE [LARGE SCALE GENOMIC DNA]</scope>
    <source>
        <strain evidence="2 3">SU-CL00105</strain>
    </source>
</reference>
<dbReference type="RefSeq" id="WP_353398385.1">
    <property type="nucleotide sequence ID" value="NZ_BAABWU010000004.1"/>
</dbReference>
<dbReference type="Pfam" id="PF13439">
    <property type="entry name" value="Glyco_transf_4"/>
    <property type="match status" value="1"/>
</dbReference>
<dbReference type="Proteomes" id="UP001441944">
    <property type="component" value="Unassembled WGS sequence"/>
</dbReference>
<dbReference type="Pfam" id="PF13692">
    <property type="entry name" value="Glyco_trans_1_4"/>
    <property type="match status" value="1"/>
</dbReference>
<gene>
    <name evidence="2" type="ORF">NBRC116598_14420</name>
</gene>
<dbReference type="InterPro" id="IPR050194">
    <property type="entry name" value="Glycosyltransferase_grp1"/>
</dbReference>
<organism evidence="2 3">
    <name type="scientific">Pseudophaeobacter arcticus</name>
    <dbReference type="NCBI Taxonomy" id="385492"/>
    <lineage>
        <taxon>Bacteria</taxon>
        <taxon>Pseudomonadati</taxon>
        <taxon>Pseudomonadota</taxon>
        <taxon>Alphaproteobacteria</taxon>
        <taxon>Rhodobacterales</taxon>
        <taxon>Paracoccaceae</taxon>
        <taxon>Pseudophaeobacter</taxon>
    </lineage>
</organism>
<evidence type="ECO:0000259" key="1">
    <source>
        <dbReference type="Pfam" id="PF13439"/>
    </source>
</evidence>
<dbReference type="PANTHER" id="PTHR45947">
    <property type="entry name" value="SULFOQUINOVOSYL TRANSFERASE SQD2"/>
    <property type="match status" value="1"/>
</dbReference>
<dbReference type="EMBL" id="BAABWU010000004">
    <property type="protein sequence ID" value="GAA6195998.1"/>
    <property type="molecule type" value="Genomic_DNA"/>
</dbReference>
<evidence type="ECO:0000313" key="3">
    <source>
        <dbReference type="Proteomes" id="UP001441944"/>
    </source>
</evidence>
<accession>A0ABQ0AJH8</accession>
<evidence type="ECO:0000313" key="2">
    <source>
        <dbReference type="EMBL" id="GAA6195998.1"/>
    </source>
</evidence>
<dbReference type="PANTHER" id="PTHR45947:SF15">
    <property type="entry name" value="TEICHURONIC ACID BIOSYNTHESIS GLYCOSYLTRANSFERASE TUAC-RELATED"/>
    <property type="match status" value="1"/>
</dbReference>
<protein>
    <submittedName>
        <fullName evidence="2">Glycosyltransferase</fullName>
    </submittedName>
</protein>
<comment type="caution">
    <text evidence="2">The sequence shown here is derived from an EMBL/GenBank/DDBJ whole genome shotgun (WGS) entry which is preliminary data.</text>
</comment>